<proteinExistence type="predicted"/>
<keyword evidence="4" id="KW-1185">Reference proteome</keyword>
<keyword evidence="1" id="KW-0378">Hydrolase</keyword>
<dbReference type="RefSeq" id="WP_190927468.1">
    <property type="nucleotide sequence ID" value="NZ_JACXJA010000012.1"/>
</dbReference>
<evidence type="ECO:0008006" key="5">
    <source>
        <dbReference type="Google" id="ProtNLM"/>
    </source>
</evidence>
<dbReference type="InterPro" id="IPR009003">
    <property type="entry name" value="Peptidase_S1_PA"/>
</dbReference>
<evidence type="ECO:0000313" key="3">
    <source>
        <dbReference type="EMBL" id="MBD2862494.1"/>
    </source>
</evidence>
<dbReference type="AlphaFoldDB" id="A0A927C7X4"/>
<dbReference type="InterPro" id="IPR043504">
    <property type="entry name" value="Peptidase_S1_PA_chymotrypsin"/>
</dbReference>
<name>A0A927C7X4_9BACL</name>
<feature type="signal peptide" evidence="2">
    <location>
        <begin position="1"/>
        <end position="27"/>
    </location>
</feature>
<keyword evidence="1" id="KW-0720">Serine protease</keyword>
<dbReference type="Proteomes" id="UP000639396">
    <property type="component" value="Unassembled WGS sequence"/>
</dbReference>
<dbReference type="GO" id="GO:0008236">
    <property type="term" value="F:serine-type peptidase activity"/>
    <property type="evidence" value="ECO:0007669"/>
    <property type="project" value="UniProtKB-KW"/>
</dbReference>
<dbReference type="EMBL" id="JACXJA010000012">
    <property type="protein sequence ID" value="MBD2862494.1"/>
    <property type="molecule type" value="Genomic_DNA"/>
</dbReference>
<keyword evidence="1" id="KW-0645">Protease</keyword>
<protein>
    <recommendedName>
        <fullName evidence="5">Peptidase S1 domain-containing protein</fullName>
    </recommendedName>
</protein>
<accession>A0A927C7X4</accession>
<sequence>MKKKSKSILTTLAVATLIMVPLFNAHAASGKASQVFIHEGKEYRAIPSEQTVPDNNAIEQQYDQLQIIEEMKIIDDRENLKKTVNNLFPEMYGGIYTDDSGNNVILLTDHNPEIEKKLKESSSRADKVRIQTVSHTEKQLNDAHNKLYTMTDMGIVLLATDTKLNKVKVYISANELEKNKEKIIESVDESLIHWEVGEFKYVKETAYLYPGEEINFTEGSEPLTCSVGFNASTSNNSKVTVTAGHCGNNTYYDLSDQTGSIGTMSNATFGFGFNYDAGFIVLNSSALTSPYLSGNTLTIGTFDWNGSGQAQGTTVYLHARSGGGTSLGSSTIQNSSISVPGEETDLVLTSHVGNVEGDSGGLWYRIINKDGKNYAVIEGIHTGTVRDQNNGQIVGASFSKFANVYNGLGLNGVFVDPNY</sequence>
<comment type="caution">
    <text evidence="3">The sequence shown here is derived from an EMBL/GenBank/DDBJ whole genome shotgun (WGS) entry which is preliminary data.</text>
</comment>
<dbReference type="SUPFAM" id="SSF50494">
    <property type="entry name" value="Trypsin-like serine proteases"/>
    <property type="match status" value="1"/>
</dbReference>
<reference evidence="3" key="1">
    <citation type="submission" date="2020-09" db="EMBL/GenBank/DDBJ databases">
        <title>A novel bacterium of genus Paenibacillus, isolated from South China Sea.</title>
        <authorList>
            <person name="Huang H."/>
            <person name="Mo K."/>
            <person name="Hu Y."/>
        </authorList>
    </citation>
    <scope>NUCLEOTIDE SEQUENCE</scope>
    <source>
        <strain evidence="3">IB182363</strain>
    </source>
</reference>
<feature type="chain" id="PRO_5036966169" description="Peptidase S1 domain-containing protein" evidence="2">
    <location>
        <begin position="28"/>
        <end position="419"/>
    </location>
</feature>
<keyword evidence="2" id="KW-0732">Signal</keyword>
<gene>
    <name evidence="3" type="ORF">IDH45_10920</name>
</gene>
<evidence type="ECO:0000256" key="2">
    <source>
        <dbReference type="SAM" id="SignalP"/>
    </source>
</evidence>
<organism evidence="3 4">
    <name type="scientific">Paenibacillus oceani</name>
    <dbReference type="NCBI Taxonomy" id="2772510"/>
    <lineage>
        <taxon>Bacteria</taxon>
        <taxon>Bacillati</taxon>
        <taxon>Bacillota</taxon>
        <taxon>Bacilli</taxon>
        <taxon>Bacillales</taxon>
        <taxon>Paenibacillaceae</taxon>
        <taxon>Paenibacillus</taxon>
    </lineage>
</organism>
<evidence type="ECO:0000256" key="1">
    <source>
        <dbReference type="ARBA" id="ARBA00022825"/>
    </source>
</evidence>
<dbReference type="Gene3D" id="2.40.10.10">
    <property type="entry name" value="Trypsin-like serine proteases"/>
    <property type="match status" value="2"/>
</dbReference>
<evidence type="ECO:0000313" key="4">
    <source>
        <dbReference type="Proteomes" id="UP000639396"/>
    </source>
</evidence>